<proteinExistence type="predicted"/>
<protein>
    <submittedName>
        <fullName evidence="2">Uncharacterized protein</fullName>
    </submittedName>
</protein>
<feature type="compositionally biased region" description="Polar residues" evidence="1">
    <location>
        <begin position="21"/>
        <end position="33"/>
    </location>
</feature>
<feature type="region of interest" description="Disordered" evidence="1">
    <location>
        <begin position="81"/>
        <end position="101"/>
    </location>
</feature>
<dbReference type="AlphaFoldDB" id="A0A067PDB4"/>
<accession>A0A067PDB4</accession>
<evidence type="ECO:0000313" key="3">
    <source>
        <dbReference type="Proteomes" id="UP000027265"/>
    </source>
</evidence>
<evidence type="ECO:0000313" key="2">
    <source>
        <dbReference type="EMBL" id="KDQ49007.1"/>
    </source>
</evidence>
<organism evidence="2 3">
    <name type="scientific">Jaapia argillacea MUCL 33604</name>
    <dbReference type="NCBI Taxonomy" id="933084"/>
    <lineage>
        <taxon>Eukaryota</taxon>
        <taxon>Fungi</taxon>
        <taxon>Dikarya</taxon>
        <taxon>Basidiomycota</taxon>
        <taxon>Agaricomycotina</taxon>
        <taxon>Agaricomycetes</taxon>
        <taxon>Agaricomycetidae</taxon>
        <taxon>Jaapiales</taxon>
        <taxon>Jaapiaceae</taxon>
        <taxon>Jaapia</taxon>
    </lineage>
</organism>
<name>A0A067PDB4_9AGAM</name>
<feature type="region of interest" description="Disordered" evidence="1">
    <location>
        <begin position="1"/>
        <end position="49"/>
    </location>
</feature>
<reference evidence="3" key="1">
    <citation type="journal article" date="2014" name="Proc. Natl. Acad. Sci. U.S.A.">
        <title>Extensive sampling of basidiomycete genomes demonstrates inadequacy of the white-rot/brown-rot paradigm for wood decay fungi.</title>
        <authorList>
            <person name="Riley R."/>
            <person name="Salamov A.A."/>
            <person name="Brown D.W."/>
            <person name="Nagy L.G."/>
            <person name="Floudas D."/>
            <person name="Held B.W."/>
            <person name="Levasseur A."/>
            <person name="Lombard V."/>
            <person name="Morin E."/>
            <person name="Otillar R."/>
            <person name="Lindquist E.A."/>
            <person name="Sun H."/>
            <person name="LaButti K.M."/>
            <person name="Schmutz J."/>
            <person name="Jabbour D."/>
            <person name="Luo H."/>
            <person name="Baker S.E."/>
            <person name="Pisabarro A.G."/>
            <person name="Walton J.D."/>
            <person name="Blanchette R.A."/>
            <person name="Henrissat B."/>
            <person name="Martin F."/>
            <person name="Cullen D."/>
            <person name="Hibbett D.S."/>
            <person name="Grigoriev I.V."/>
        </authorList>
    </citation>
    <scope>NUCLEOTIDE SEQUENCE [LARGE SCALE GENOMIC DNA]</scope>
    <source>
        <strain evidence="3">MUCL 33604</strain>
    </source>
</reference>
<dbReference type="Proteomes" id="UP000027265">
    <property type="component" value="Unassembled WGS sequence"/>
</dbReference>
<keyword evidence="3" id="KW-1185">Reference proteome</keyword>
<dbReference type="EMBL" id="KL197860">
    <property type="protein sequence ID" value="KDQ49007.1"/>
    <property type="molecule type" value="Genomic_DNA"/>
</dbReference>
<sequence>MLDYAIQFKPLDDPQKPKGVSQRNPSTEVSHSTAVDDPMSEQVDNSHNNDILLSPEAMALRQMGMAFTALATAAELIAPDLAGGNAPSLVDTRSHVDDDHN</sequence>
<dbReference type="HOGENOM" id="CLU_2292102_0_0_1"/>
<evidence type="ECO:0000256" key="1">
    <source>
        <dbReference type="SAM" id="MobiDB-lite"/>
    </source>
</evidence>
<feature type="compositionally biased region" description="Basic and acidic residues" evidence="1">
    <location>
        <begin position="92"/>
        <end position="101"/>
    </location>
</feature>
<gene>
    <name evidence="2" type="ORF">JAAARDRAFT_201225</name>
</gene>
<dbReference type="InParanoid" id="A0A067PDB4"/>